<protein>
    <submittedName>
        <fullName evidence="1">Uncharacterized protein</fullName>
    </submittedName>
</protein>
<dbReference type="AlphaFoldDB" id="A0A8B9RML6"/>
<reference evidence="1" key="1">
    <citation type="submission" date="2025-08" db="UniProtKB">
        <authorList>
            <consortium name="Ensembl"/>
        </authorList>
    </citation>
    <scope>IDENTIFICATION</scope>
</reference>
<name>A0A8B9RML6_ASTMX</name>
<accession>A0A8B9RML6</accession>
<evidence type="ECO:0000313" key="1">
    <source>
        <dbReference type="Ensembl" id="ENSAMXP00005054602.1"/>
    </source>
</evidence>
<proteinExistence type="predicted"/>
<evidence type="ECO:0000313" key="2">
    <source>
        <dbReference type="Proteomes" id="UP000694621"/>
    </source>
</evidence>
<sequence>MAKLFESIGKLGLALAVGGGVVNSALFNGKWISVCFSEANIIEV</sequence>
<dbReference type="Proteomes" id="UP000694621">
    <property type="component" value="Unplaced"/>
</dbReference>
<organism evidence="1 2">
    <name type="scientific">Astyanax mexicanus</name>
    <name type="common">Blind cave fish</name>
    <name type="synonym">Astyanax fasciatus mexicanus</name>
    <dbReference type="NCBI Taxonomy" id="7994"/>
    <lineage>
        <taxon>Eukaryota</taxon>
        <taxon>Metazoa</taxon>
        <taxon>Chordata</taxon>
        <taxon>Craniata</taxon>
        <taxon>Vertebrata</taxon>
        <taxon>Euteleostomi</taxon>
        <taxon>Actinopterygii</taxon>
        <taxon>Neopterygii</taxon>
        <taxon>Teleostei</taxon>
        <taxon>Ostariophysi</taxon>
        <taxon>Characiformes</taxon>
        <taxon>Characoidei</taxon>
        <taxon>Acestrorhamphidae</taxon>
        <taxon>Acestrorhamphinae</taxon>
        <taxon>Astyanax</taxon>
    </lineage>
</organism>
<dbReference type="Ensembl" id="ENSAMXT00005059051.1">
    <property type="protein sequence ID" value="ENSAMXP00005054602.1"/>
    <property type="gene ID" value="ENSAMXG00005024412.1"/>
</dbReference>